<proteinExistence type="predicted"/>
<protein>
    <submittedName>
        <fullName evidence="1">Uncharacterized protein</fullName>
    </submittedName>
</protein>
<reference evidence="1" key="1">
    <citation type="journal article" date="2020" name="Stud. Mycol.">
        <title>101 Dothideomycetes genomes: a test case for predicting lifestyles and emergence of pathogens.</title>
        <authorList>
            <person name="Haridas S."/>
            <person name="Albert R."/>
            <person name="Binder M."/>
            <person name="Bloem J."/>
            <person name="Labutti K."/>
            <person name="Salamov A."/>
            <person name="Andreopoulos B."/>
            <person name="Baker S."/>
            <person name="Barry K."/>
            <person name="Bills G."/>
            <person name="Bluhm B."/>
            <person name="Cannon C."/>
            <person name="Castanera R."/>
            <person name="Culley D."/>
            <person name="Daum C."/>
            <person name="Ezra D."/>
            <person name="Gonzalez J."/>
            <person name="Henrissat B."/>
            <person name="Kuo A."/>
            <person name="Liang C."/>
            <person name="Lipzen A."/>
            <person name="Lutzoni F."/>
            <person name="Magnuson J."/>
            <person name="Mondo S."/>
            <person name="Nolan M."/>
            <person name="Ohm R."/>
            <person name="Pangilinan J."/>
            <person name="Park H.-J."/>
            <person name="Ramirez L."/>
            <person name="Alfaro M."/>
            <person name="Sun H."/>
            <person name="Tritt A."/>
            <person name="Yoshinaga Y."/>
            <person name="Zwiers L.-H."/>
            <person name="Turgeon B."/>
            <person name="Goodwin S."/>
            <person name="Spatafora J."/>
            <person name="Crous P."/>
            <person name="Grigoriev I."/>
        </authorList>
    </citation>
    <scope>NUCLEOTIDE SEQUENCE</scope>
    <source>
        <strain evidence="1">ATCC 200398</strain>
    </source>
</reference>
<evidence type="ECO:0000313" key="1">
    <source>
        <dbReference type="EMBL" id="KAF2468191.1"/>
    </source>
</evidence>
<name>A0ACB6QMR4_9PLEO</name>
<evidence type="ECO:0000313" key="2">
    <source>
        <dbReference type="Proteomes" id="UP000799755"/>
    </source>
</evidence>
<keyword evidence="2" id="KW-1185">Reference proteome</keyword>
<organism evidence="1 2">
    <name type="scientific">Lindgomyces ingoldianus</name>
    <dbReference type="NCBI Taxonomy" id="673940"/>
    <lineage>
        <taxon>Eukaryota</taxon>
        <taxon>Fungi</taxon>
        <taxon>Dikarya</taxon>
        <taxon>Ascomycota</taxon>
        <taxon>Pezizomycotina</taxon>
        <taxon>Dothideomycetes</taxon>
        <taxon>Pleosporomycetidae</taxon>
        <taxon>Pleosporales</taxon>
        <taxon>Lindgomycetaceae</taxon>
        <taxon>Lindgomyces</taxon>
    </lineage>
</organism>
<dbReference type="EMBL" id="MU003517">
    <property type="protein sequence ID" value="KAF2468191.1"/>
    <property type="molecule type" value="Genomic_DNA"/>
</dbReference>
<dbReference type="Proteomes" id="UP000799755">
    <property type="component" value="Unassembled WGS sequence"/>
</dbReference>
<gene>
    <name evidence="1" type="ORF">BDR25DRAFT_394944</name>
</gene>
<accession>A0ACB6QMR4</accession>
<comment type="caution">
    <text evidence="1">The sequence shown here is derived from an EMBL/GenBank/DDBJ whole genome shotgun (WGS) entry which is preliminary data.</text>
</comment>
<sequence length="486" mass="53192">MEAMVNSDYQLHVKVEIEKITNQAVCDGLCDMSSASSFVSAIFAKANVLSNLILSWHSSIEVGDHSVSTAGRTMGPWFNKQPATATECRQPVVFQDGGRLRGGQNLQRTVAKESMNTSPIRSALDLCPTGDAPHCSKKVFEFFYWRSLSILHHHDASTRRPTQGFPSAADAHPRLSSVLIVGLLHCMNLISEGSKMPSSLLAPANSFSLIDHATRDFTTSLSNETPSLYHIALGQGVQSLKYHKGLVRKMLAHTPRRSLTFHISTNHILTELVINRWSAQCTSPQTFPLSRPSSKTTSSFAEPLPHRKPVGNPKIAFPAAMLPHAVTNRQSVLLGFNREKAFPLILEGRRCAPSPLWGSYDAIPLTRALEDSAMDLAEKGLPIRAPPNQNLFEVFAPRRLTPNRQPSSFVPDPPALTGRTGCSNSILCPAKPAISAAFIQSISLTLALDEAGSQQNPKRVFVASDFVSEFFEFFWQAKLTVGPSRG</sequence>